<sequence>MIEENIYKQKSRVQWLKLGEDNNAYFFASIKGRKAQNKINMLTREDGTIIREATDVIKEAVGFYQKLLGQCNKHMKATHPEVLKDGPVLTREQQMFLIQPFNVVDVKEALMSIRDSKAPGEDGFNSYFFKKAWTIIGEEVTSVVLQFFITTEMKPSLWQYQPLINRILGKITTWIVKFLSYAGRLQLVNNVLTAMQAFSTQIFLLPK</sequence>
<evidence type="ECO:0000313" key="1">
    <source>
        <dbReference type="EMBL" id="KAG5576665.1"/>
    </source>
</evidence>
<dbReference type="PANTHER" id="PTHR33116:SF66">
    <property type="entry name" value="REVERSE TRANSCRIPTASE ZINC-BINDING DOMAIN-CONTAINING PROTEIN"/>
    <property type="match status" value="1"/>
</dbReference>
<accession>A0A9J5WL78</accession>
<keyword evidence="2" id="KW-1185">Reference proteome</keyword>
<name>A0A9J5WL78_SOLCO</name>
<proteinExistence type="predicted"/>
<protein>
    <submittedName>
        <fullName evidence="1">Uncharacterized protein</fullName>
    </submittedName>
</protein>
<dbReference type="AlphaFoldDB" id="A0A9J5WL78"/>
<dbReference type="PANTHER" id="PTHR33116">
    <property type="entry name" value="REVERSE TRANSCRIPTASE ZINC-BINDING DOMAIN-CONTAINING PROTEIN-RELATED-RELATED"/>
    <property type="match status" value="1"/>
</dbReference>
<comment type="caution">
    <text evidence="1">The sequence shown here is derived from an EMBL/GenBank/DDBJ whole genome shotgun (WGS) entry which is preliminary data.</text>
</comment>
<evidence type="ECO:0000313" key="2">
    <source>
        <dbReference type="Proteomes" id="UP000824120"/>
    </source>
</evidence>
<dbReference type="EMBL" id="JACXVP010000011">
    <property type="protein sequence ID" value="KAG5576665.1"/>
    <property type="molecule type" value="Genomic_DNA"/>
</dbReference>
<organism evidence="1 2">
    <name type="scientific">Solanum commersonii</name>
    <name type="common">Commerson's wild potato</name>
    <name type="synonym">Commerson's nightshade</name>
    <dbReference type="NCBI Taxonomy" id="4109"/>
    <lineage>
        <taxon>Eukaryota</taxon>
        <taxon>Viridiplantae</taxon>
        <taxon>Streptophyta</taxon>
        <taxon>Embryophyta</taxon>
        <taxon>Tracheophyta</taxon>
        <taxon>Spermatophyta</taxon>
        <taxon>Magnoliopsida</taxon>
        <taxon>eudicotyledons</taxon>
        <taxon>Gunneridae</taxon>
        <taxon>Pentapetalae</taxon>
        <taxon>asterids</taxon>
        <taxon>lamiids</taxon>
        <taxon>Solanales</taxon>
        <taxon>Solanaceae</taxon>
        <taxon>Solanoideae</taxon>
        <taxon>Solaneae</taxon>
        <taxon>Solanum</taxon>
    </lineage>
</organism>
<dbReference type="Proteomes" id="UP000824120">
    <property type="component" value="Chromosome 11"/>
</dbReference>
<reference evidence="1 2" key="1">
    <citation type="submission" date="2020-09" db="EMBL/GenBank/DDBJ databases">
        <title>De no assembly of potato wild relative species, Solanum commersonii.</title>
        <authorList>
            <person name="Cho K."/>
        </authorList>
    </citation>
    <scope>NUCLEOTIDE SEQUENCE [LARGE SCALE GENOMIC DNA]</scope>
    <source>
        <strain evidence="1">LZ3.2</strain>
        <tissue evidence="1">Leaf</tissue>
    </source>
</reference>
<dbReference type="OrthoDB" id="1215883at2759"/>
<gene>
    <name evidence="1" type="ORF">H5410_056799</name>
</gene>